<protein>
    <submittedName>
        <fullName evidence="2">Uncharacterized protein</fullName>
    </submittedName>
</protein>
<dbReference type="Proteomes" id="UP001189429">
    <property type="component" value="Unassembled WGS sequence"/>
</dbReference>
<sequence length="556" mass="59822">PTAAVLEAVAASLEAERAAVYARNLSGRLDDVSRLHAEVSSLASQLREVRAQQTSRAWTWARSTYTRSDRCRLGSSPRLSAPAVTAAFDMTLLPRLHLYMSEGSAAEAGEFFSERLPGRVFTFHCEDDRSVWHERVLIWPAVAQQPPTKRTIVTPDDDVYDEEIASGAGGGGPSIVSLTFGAAPARQRPAGRVHRSHSYPTEAESLDLVCAARRGVRAAGLGVAEPSLSVLVTQWAVPGFYHCLDCKAPGHPPTTASAVLQGGPHLPPSVPTPPGLEGKADDGEPLPVEGTATPPPGPVGVRAPACAEPPPPGTTWVASKAAGAEIQHRDEISPSVWDVIWGEGELYDLPTGFIVPTELVPSASAIHQPAERDDDARLLCTLTRNHEGRHHRVLGESVNQMRQEAREYFPLARERSYEWLCEYSVEHGGTSDGRPAKWMSESGCAKDSAAVHFYDLLGLSVDLAQTCDEVDGSDLACMEAFARTYPLVEETAGSIEIEGVEHHVGHAKQSTRRGVALAPGQAKYATEQLAKETEIQKQQLMAREEKSALAGKKAQG</sequence>
<keyword evidence="3" id="KW-1185">Reference proteome</keyword>
<proteinExistence type="predicted"/>
<evidence type="ECO:0000313" key="3">
    <source>
        <dbReference type="Proteomes" id="UP001189429"/>
    </source>
</evidence>
<feature type="non-terminal residue" evidence="2">
    <location>
        <position position="1"/>
    </location>
</feature>
<comment type="caution">
    <text evidence="2">The sequence shown here is derived from an EMBL/GenBank/DDBJ whole genome shotgun (WGS) entry which is preliminary data.</text>
</comment>
<evidence type="ECO:0000256" key="1">
    <source>
        <dbReference type="SAM" id="MobiDB-lite"/>
    </source>
</evidence>
<feature type="compositionally biased region" description="Pro residues" evidence="1">
    <location>
        <begin position="265"/>
        <end position="274"/>
    </location>
</feature>
<gene>
    <name evidence="2" type="ORF">PCOR1329_LOCUS69648</name>
</gene>
<feature type="region of interest" description="Disordered" evidence="1">
    <location>
        <begin position="261"/>
        <end position="293"/>
    </location>
</feature>
<accession>A0ABN9WS89</accession>
<evidence type="ECO:0000313" key="2">
    <source>
        <dbReference type="EMBL" id="CAK0888975.1"/>
    </source>
</evidence>
<dbReference type="EMBL" id="CAUYUJ010019156">
    <property type="protein sequence ID" value="CAK0888975.1"/>
    <property type="molecule type" value="Genomic_DNA"/>
</dbReference>
<reference evidence="2" key="1">
    <citation type="submission" date="2023-10" db="EMBL/GenBank/DDBJ databases">
        <authorList>
            <person name="Chen Y."/>
            <person name="Shah S."/>
            <person name="Dougan E. K."/>
            <person name="Thang M."/>
            <person name="Chan C."/>
        </authorList>
    </citation>
    <scope>NUCLEOTIDE SEQUENCE [LARGE SCALE GENOMIC DNA]</scope>
</reference>
<name>A0ABN9WS89_9DINO</name>
<organism evidence="2 3">
    <name type="scientific">Prorocentrum cordatum</name>
    <dbReference type="NCBI Taxonomy" id="2364126"/>
    <lineage>
        <taxon>Eukaryota</taxon>
        <taxon>Sar</taxon>
        <taxon>Alveolata</taxon>
        <taxon>Dinophyceae</taxon>
        <taxon>Prorocentrales</taxon>
        <taxon>Prorocentraceae</taxon>
        <taxon>Prorocentrum</taxon>
    </lineage>
</organism>